<proteinExistence type="inferred from homology"/>
<evidence type="ECO:0000256" key="3">
    <source>
        <dbReference type="ARBA" id="ARBA00022806"/>
    </source>
</evidence>
<evidence type="ECO:0000256" key="6">
    <source>
        <dbReference type="RuleBase" id="RU000492"/>
    </source>
</evidence>
<dbReference type="STRING" id="5865.A7ANF1"/>
<dbReference type="GO" id="GO:0003723">
    <property type="term" value="F:RNA binding"/>
    <property type="evidence" value="ECO:0007669"/>
    <property type="project" value="UniProtKB-UniRule"/>
</dbReference>
<dbReference type="PANTHER" id="PTHR24031">
    <property type="entry name" value="RNA HELICASE"/>
    <property type="match status" value="1"/>
</dbReference>
<dbReference type="Pfam" id="PF00271">
    <property type="entry name" value="Helicase_C"/>
    <property type="match status" value="1"/>
</dbReference>
<dbReference type="SUPFAM" id="SSF52540">
    <property type="entry name" value="P-loop containing nucleoside triphosphate hydrolases"/>
    <property type="match status" value="1"/>
</dbReference>
<dbReference type="Pfam" id="PF13959">
    <property type="entry name" value="CTE_SPB4"/>
    <property type="match status" value="1"/>
</dbReference>
<dbReference type="InterPro" id="IPR025313">
    <property type="entry name" value="SPB4-like_CTE"/>
</dbReference>
<evidence type="ECO:0000313" key="11">
    <source>
        <dbReference type="EMBL" id="EDO08085.1"/>
    </source>
</evidence>
<name>A7ANF1_BABBO</name>
<dbReference type="Pfam" id="PF00270">
    <property type="entry name" value="DEAD"/>
    <property type="match status" value="1"/>
</dbReference>
<dbReference type="OMA" id="IQFEDHM"/>
<dbReference type="InParanoid" id="A7ANF1"/>
<feature type="compositionally biased region" description="Basic residues" evidence="8">
    <location>
        <begin position="60"/>
        <end position="72"/>
    </location>
</feature>
<feature type="region of interest" description="Disordered" evidence="8">
    <location>
        <begin position="32"/>
        <end position="77"/>
    </location>
</feature>
<dbReference type="InterPro" id="IPR027417">
    <property type="entry name" value="P-loop_NTPase"/>
</dbReference>
<dbReference type="Proteomes" id="UP000002173">
    <property type="component" value="Unassembled WGS sequence"/>
</dbReference>
<dbReference type="SMART" id="SM00487">
    <property type="entry name" value="DEXDc"/>
    <property type="match status" value="1"/>
</dbReference>
<comment type="catalytic activity">
    <reaction evidence="7">
        <text>ATP + H2O = ADP + phosphate + H(+)</text>
        <dbReference type="Rhea" id="RHEA:13065"/>
        <dbReference type="ChEBI" id="CHEBI:15377"/>
        <dbReference type="ChEBI" id="CHEBI:15378"/>
        <dbReference type="ChEBI" id="CHEBI:30616"/>
        <dbReference type="ChEBI" id="CHEBI:43474"/>
        <dbReference type="ChEBI" id="CHEBI:456216"/>
        <dbReference type="EC" id="3.6.4.13"/>
    </reaction>
</comment>
<dbReference type="SMART" id="SM01178">
    <property type="entry name" value="DUF4217"/>
    <property type="match status" value="1"/>
</dbReference>
<protein>
    <recommendedName>
        <fullName evidence="7">ATP-dependent RNA helicase</fullName>
        <ecNumber evidence="7">3.6.4.13</ecNumber>
    </recommendedName>
</protein>
<evidence type="ECO:0000259" key="10">
    <source>
        <dbReference type="PROSITE" id="PS51194"/>
    </source>
</evidence>
<dbReference type="EC" id="3.6.4.13" evidence="7"/>
<dbReference type="eggNOG" id="KOG0345">
    <property type="taxonomic scope" value="Eukaryota"/>
</dbReference>
<organism evidence="11 12">
    <name type="scientific">Babesia bovis</name>
    <dbReference type="NCBI Taxonomy" id="5865"/>
    <lineage>
        <taxon>Eukaryota</taxon>
        <taxon>Sar</taxon>
        <taxon>Alveolata</taxon>
        <taxon>Apicomplexa</taxon>
        <taxon>Aconoidasida</taxon>
        <taxon>Piroplasmida</taxon>
        <taxon>Babesiidae</taxon>
        <taxon>Babesia</taxon>
    </lineage>
</organism>
<dbReference type="PROSITE" id="PS00039">
    <property type="entry name" value="DEAD_ATP_HELICASE"/>
    <property type="match status" value="1"/>
</dbReference>
<evidence type="ECO:0000256" key="8">
    <source>
        <dbReference type="SAM" id="MobiDB-lite"/>
    </source>
</evidence>
<comment type="caution">
    <text evidence="11">The sequence shown here is derived from an EMBL/GenBank/DDBJ whole genome shotgun (WGS) entry which is preliminary data.</text>
</comment>
<dbReference type="InterPro" id="IPR000629">
    <property type="entry name" value="RNA-helicase_DEAD-box_CS"/>
</dbReference>
<evidence type="ECO:0000256" key="5">
    <source>
        <dbReference type="ARBA" id="ARBA00022884"/>
    </source>
</evidence>
<dbReference type="GO" id="GO:0016887">
    <property type="term" value="F:ATP hydrolysis activity"/>
    <property type="evidence" value="ECO:0007669"/>
    <property type="project" value="RHEA"/>
</dbReference>
<sequence>MSSFRRFERLKRLGALYRGIQSVFDLEHIETDNSVPSDPITQSTSSDPGSLDHLSPQGSKPKKLSKSRKRSLRAGLESKTDDSVESLGIDSSLVTWLHESGISVLTRVQKLSIPKFLRTGLDLLVQSHTGSGKTLCFVIPMLDMFLKSGSTVTSQGLINVFSVIILPTRELATQVHSVVNSASSHVSIQCLVLIGGCSLDHDVKSIHRLKDGLRPIVIATPGRLRHMIDLLSQEKLWTFKEVCMLVLDEADRLLEMGYQTDMTTIIGTMPKQRKTGFFSATLPVEVLAFAKRILRNYEFINADAGAIDASDNGTVYATPRTLNNFYVMLDPREKLHFLLLLLHYLRHTGVRKCAVFFLTCDLVDYFFQVLGSSLGTDSGTVLYRIHRKMPTPRRQRQLDMFRSVDTTETRLQVMLCTDVFSRGIDIPEIEWVIQYDAPQDPNFYVHRIGRVSRAGAAGNAILLLNHSELPYVQFQLNRKIPLTPVSSSIIDWITSYYSIDSSAPYILDPGNTTVNNGESYIDYLLGTSPDIPVLPWDYTCKLLSFLRYAISIERSLMILASKAFVSYTRAYSEHRLKSIFEQRSVDYGGLATSFGVLRVPRVKEILGKALRHFVNSDIDPGKVAFLDPEKEKARLAQLELRKQVERPRVEKVKPAPIKQQRTRSEKRIAKRENVWREWDELAREEALIRKLKRGKINKEQYEHLLGAEEAVEQPGNIELVPQEESDWEKELDDFVNECNRRNRNHQR</sequence>
<dbReference type="AlphaFoldDB" id="A7ANF1"/>
<dbReference type="SMART" id="SM00490">
    <property type="entry name" value="HELICc"/>
    <property type="match status" value="1"/>
</dbReference>
<dbReference type="VEuPathDB" id="PiroplasmaDB:BBOV_III005220"/>
<feature type="compositionally biased region" description="Polar residues" evidence="8">
    <location>
        <begin position="32"/>
        <end position="48"/>
    </location>
</feature>
<dbReference type="GO" id="GO:0003724">
    <property type="term" value="F:RNA helicase activity"/>
    <property type="evidence" value="ECO:0007669"/>
    <property type="project" value="UniProtKB-EC"/>
</dbReference>
<evidence type="ECO:0000259" key="9">
    <source>
        <dbReference type="PROSITE" id="PS51192"/>
    </source>
</evidence>
<comment type="similarity">
    <text evidence="6">Belongs to the DEAD box helicase family.</text>
</comment>
<dbReference type="InterPro" id="IPR044742">
    <property type="entry name" value="DEAD/DEAH_RhlB"/>
</dbReference>
<accession>A7ANF1</accession>
<comment type="function">
    <text evidence="7">RNA helicase.</text>
</comment>
<dbReference type="CDD" id="cd18787">
    <property type="entry name" value="SF2_C_DEAD"/>
    <property type="match status" value="1"/>
</dbReference>
<keyword evidence="2 6" id="KW-0378">Hydrolase</keyword>
<comment type="domain">
    <text evidence="7">The Q motif is unique to and characteristic of the DEAD box family of RNA helicases and controls ATP binding and hydrolysis.</text>
</comment>
<dbReference type="GO" id="GO:0005524">
    <property type="term" value="F:ATP binding"/>
    <property type="evidence" value="ECO:0007669"/>
    <property type="project" value="UniProtKB-UniRule"/>
</dbReference>
<dbReference type="RefSeq" id="XP_001611653.1">
    <property type="nucleotide sequence ID" value="XM_001611603.1"/>
</dbReference>
<evidence type="ECO:0000256" key="1">
    <source>
        <dbReference type="ARBA" id="ARBA00022741"/>
    </source>
</evidence>
<dbReference type="InterPro" id="IPR001650">
    <property type="entry name" value="Helicase_C-like"/>
</dbReference>
<evidence type="ECO:0000256" key="7">
    <source>
        <dbReference type="RuleBase" id="RU365068"/>
    </source>
</evidence>
<reference evidence="11 12" key="1">
    <citation type="journal article" date="2007" name="PLoS Pathog.">
        <title>Genome sequence of Babesia bovis and comparative analysis of apicomplexan hemoprotozoa.</title>
        <authorList>
            <person name="Brayton K.A."/>
            <person name="Lau A.O.T."/>
            <person name="Herndon D.R."/>
            <person name="Hannick L."/>
            <person name="Kappmeyer L.S."/>
            <person name="Berens S.J."/>
            <person name="Bidwell S.L."/>
            <person name="Brown W.C."/>
            <person name="Crabtree J."/>
            <person name="Fadrosh D."/>
            <person name="Feldblum T."/>
            <person name="Forberger H.A."/>
            <person name="Haas B.J."/>
            <person name="Howell J.M."/>
            <person name="Khouri H."/>
            <person name="Koo H."/>
            <person name="Mann D.J."/>
            <person name="Norimine J."/>
            <person name="Paulsen I.T."/>
            <person name="Radune D."/>
            <person name="Ren Q."/>
            <person name="Smith R.K. Jr."/>
            <person name="Suarez C.E."/>
            <person name="White O."/>
            <person name="Wortman J.R."/>
            <person name="Knowles D.P. Jr."/>
            <person name="McElwain T.F."/>
            <person name="Nene V.M."/>
        </authorList>
    </citation>
    <scope>NUCLEOTIDE SEQUENCE [LARGE SCALE GENOMIC DNA]</scope>
    <source>
        <strain evidence="11">T2Bo</strain>
    </source>
</reference>
<gene>
    <name evidence="11" type="ORF">BBOV_III005220</name>
</gene>
<dbReference type="InterPro" id="IPR011545">
    <property type="entry name" value="DEAD/DEAH_box_helicase_dom"/>
</dbReference>
<feature type="domain" description="Helicase ATP-binding" evidence="9">
    <location>
        <begin position="114"/>
        <end position="300"/>
    </location>
</feature>
<reference evidence="12" key="3">
    <citation type="journal article" date="2021" name="Int. J. Parasitol.">
        <title>Comparative analysis of gene expression between Babesia bovis blood stages and kinetes allowed by improved genome annotation.</title>
        <authorList>
            <person name="Ueti M.W."/>
            <person name="Johnson W.C."/>
            <person name="Kappmeyer L.S."/>
            <person name="Herndon D.R."/>
            <person name="Mousel M.R."/>
            <person name="Reif K.E."/>
            <person name="Taus N.S."/>
            <person name="Ifeonu O.O."/>
            <person name="Silva J.C."/>
            <person name="Suarez C.E."/>
            <person name="Brayton K.A."/>
        </authorList>
    </citation>
    <scope>NUCLEOTIDE SEQUENCE [LARGE SCALE GENOMIC DNA]</scope>
</reference>
<keyword evidence="5 7" id="KW-0694">RNA-binding</keyword>
<dbReference type="CDD" id="cd00268">
    <property type="entry name" value="DEADc"/>
    <property type="match status" value="1"/>
</dbReference>
<dbReference type="Gene3D" id="3.40.50.300">
    <property type="entry name" value="P-loop containing nucleotide triphosphate hydrolases"/>
    <property type="match status" value="2"/>
</dbReference>
<keyword evidence="4 6" id="KW-0067">ATP-binding</keyword>
<keyword evidence="3 6" id="KW-0347">Helicase</keyword>
<dbReference type="GeneID" id="5479902"/>
<feature type="domain" description="Helicase C-terminal" evidence="10">
    <location>
        <begin position="340"/>
        <end position="497"/>
    </location>
</feature>
<dbReference type="EMBL" id="AAXT01000001">
    <property type="protein sequence ID" value="EDO08085.1"/>
    <property type="molecule type" value="Genomic_DNA"/>
</dbReference>
<keyword evidence="12" id="KW-1185">Reference proteome</keyword>
<dbReference type="InterPro" id="IPR014001">
    <property type="entry name" value="Helicase_ATP-bd"/>
</dbReference>
<reference evidence="12" key="2">
    <citation type="journal article" date="2020" name="Data Brief">
        <title>Transcriptome dataset of Babesia bovis life stages within vertebrate and invertebrate hosts.</title>
        <authorList>
            <person name="Ueti M.W."/>
            <person name="Johnson W.C."/>
            <person name="Kappmeyer L.S."/>
            <person name="Herndon D.R."/>
            <person name="Mousel M.R."/>
            <person name="Reif K.E."/>
            <person name="Taus N.S."/>
            <person name="Ifeonu O.O."/>
            <person name="Silva J.C."/>
            <person name="Suarez C.E."/>
            <person name="Brayton K.A."/>
        </authorList>
    </citation>
    <scope>NUCLEOTIDE SEQUENCE [LARGE SCALE GENOMIC DNA]</scope>
</reference>
<evidence type="ECO:0000256" key="4">
    <source>
        <dbReference type="ARBA" id="ARBA00022840"/>
    </source>
</evidence>
<dbReference type="PROSITE" id="PS51192">
    <property type="entry name" value="HELICASE_ATP_BIND_1"/>
    <property type="match status" value="1"/>
</dbReference>
<evidence type="ECO:0000256" key="2">
    <source>
        <dbReference type="ARBA" id="ARBA00022801"/>
    </source>
</evidence>
<evidence type="ECO:0000313" key="12">
    <source>
        <dbReference type="Proteomes" id="UP000002173"/>
    </source>
</evidence>
<dbReference type="KEGG" id="bbo:BBOV_III005220"/>
<dbReference type="PROSITE" id="PS51194">
    <property type="entry name" value="HELICASE_CTER"/>
    <property type="match status" value="1"/>
</dbReference>
<keyword evidence="1 6" id="KW-0547">Nucleotide-binding</keyword>